<dbReference type="InterPro" id="IPR025874">
    <property type="entry name" value="DZR"/>
</dbReference>
<dbReference type="PANTHER" id="PTHR23308">
    <property type="entry name" value="NUCLEAR INHIBITOR OF PROTEIN PHOSPHATASE-1"/>
    <property type="match status" value="1"/>
</dbReference>
<organism evidence="3 4">
    <name type="scientific">[Phormidium ambiguum] IAM M-71</name>
    <dbReference type="NCBI Taxonomy" id="454136"/>
    <lineage>
        <taxon>Bacteria</taxon>
        <taxon>Bacillati</taxon>
        <taxon>Cyanobacteriota</taxon>
        <taxon>Cyanophyceae</taxon>
        <taxon>Oscillatoriophycideae</taxon>
        <taxon>Aerosakkonematales</taxon>
        <taxon>Aerosakkonemataceae</taxon>
        <taxon>Floridanema</taxon>
    </lineage>
</organism>
<dbReference type="InterPro" id="IPR008984">
    <property type="entry name" value="SMAD_FHA_dom_sf"/>
</dbReference>
<dbReference type="PROSITE" id="PS50006">
    <property type="entry name" value="FHA_DOMAIN"/>
    <property type="match status" value="1"/>
</dbReference>
<dbReference type="Gene3D" id="2.60.200.20">
    <property type="match status" value="1"/>
</dbReference>
<evidence type="ECO:0000313" key="4">
    <source>
        <dbReference type="Proteomes" id="UP000185860"/>
    </source>
</evidence>
<proteinExistence type="predicted"/>
<dbReference type="AlphaFoldDB" id="A0A1U7IRX1"/>
<reference evidence="3 4" key="1">
    <citation type="submission" date="2016-11" db="EMBL/GenBank/DDBJ databases">
        <title>Draft Genome Sequences of Nine Cyanobacterial Strains from Diverse Habitats.</title>
        <authorList>
            <person name="Zhu T."/>
            <person name="Hou S."/>
            <person name="Lu X."/>
            <person name="Hess W.R."/>
        </authorList>
    </citation>
    <scope>NUCLEOTIDE SEQUENCE [LARGE SCALE GENOMIC DNA]</scope>
    <source>
        <strain evidence="3 4">IAM M-71</strain>
    </source>
</reference>
<dbReference type="Proteomes" id="UP000185860">
    <property type="component" value="Unassembled WGS sequence"/>
</dbReference>
<dbReference type="CDD" id="cd00060">
    <property type="entry name" value="FHA"/>
    <property type="match status" value="1"/>
</dbReference>
<evidence type="ECO:0000259" key="2">
    <source>
        <dbReference type="PROSITE" id="PS50006"/>
    </source>
</evidence>
<evidence type="ECO:0000256" key="1">
    <source>
        <dbReference type="SAM" id="MobiDB-lite"/>
    </source>
</evidence>
<protein>
    <submittedName>
        <fullName evidence="3">Phosphopeptide-binding protein</fullName>
    </submittedName>
</protein>
<dbReference type="STRING" id="454136.NIES2119_04285"/>
<name>A0A1U7IRX1_9CYAN</name>
<dbReference type="SUPFAM" id="SSF49879">
    <property type="entry name" value="SMAD/FHA domain"/>
    <property type="match status" value="1"/>
</dbReference>
<dbReference type="OrthoDB" id="9816434at2"/>
<dbReference type="Pfam" id="PF00498">
    <property type="entry name" value="FHA"/>
    <property type="match status" value="1"/>
</dbReference>
<dbReference type="EMBL" id="MRCE01000003">
    <property type="protein sequence ID" value="OKH40146.1"/>
    <property type="molecule type" value="Genomic_DNA"/>
</dbReference>
<gene>
    <name evidence="3" type="ORF">NIES2119_04285</name>
</gene>
<feature type="region of interest" description="Disordered" evidence="1">
    <location>
        <begin position="84"/>
        <end position="126"/>
    </location>
</feature>
<dbReference type="InterPro" id="IPR050923">
    <property type="entry name" value="Cell_Proc_Reg/RNA_Proc"/>
</dbReference>
<comment type="caution">
    <text evidence="3">The sequence shown here is derived from an EMBL/GenBank/DDBJ whole genome shotgun (WGS) entry which is preliminary data.</text>
</comment>
<dbReference type="Pfam" id="PF12773">
    <property type="entry name" value="DZR"/>
    <property type="match status" value="1"/>
</dbReference>
<accession>A0A1U7IRX1</accession>
<evidence type="ECO:0000313" key="3">
    <source>
        <dbReference type="EMBL" id="OKH40146.1"/>
    </source>
</evidence>
<feature type="domain" description="FHA" evidence="2">
    <location>
        <begin position="171"/>
        <end position="227"/>
    </location>
</feature>
<dbReference type="InterPro" id="IPR000253">
    <property type="entry name" value="FHA_dom"/>
</dbReference>
<dbReference type="SMART" id="SM00240">
    <property type="entry name" value="FHA"/>
    <property type="match status" value="1"/>
</dbReference>
<sequence length="256" mass="26860">MIVCPNCNHQNPDGAVQCEACYTPLPATTSCPNCGAPVQTDASFCGQCGFSLQGKGEAEASEPQTSAPPTVAMVAAANPAIPDLPAPDPLVQPDPLVASPSIPDPQLENFSAASNLPPSPAPATPEMAAASVTPIPNPGNIAPTRIQQQKAVLNHVQTKTNIELPQDLSIIHLGKPNEQIPPDIDVSGFPNSEVVSRVHADIRVEGDAYYIEDVGSSNGTYINHTPLPKGNRHRLRSGDRISLGKGDLVTFLFQLS</sequence>
<dbReference type="RefSeq" id="WP_073592209.1">
    <property type="nucleotide sequence ID" value="NZ_MRCE01000003.1"/>
</dbReference>